<evidence type="ECO:0000256" key="5">
    <source>
        <dbReference type="ARBA" id="ARBA00023136"/>
    </source>
</evidence>
<evidence type="ECO:0000313" key="8">
    <source>
        <dbReference type="Proteomes" id="UP000199315"/>
    </source>
</evidence>
<evidence type="ECO:0000256" key="6">
    <source>
        <dbReference type="SAM" id="Phobius"/>
    </source>
</evidence>
<feature type="transmembrane region" description="Helical" evidence="6">
    <location>
        <begin position="18"/>
        <end position="35"/>
    </location>
</feature>
<dbReference type="Proteomes" id="UP000199315">
    <property type="component" value="Unassembled WGS sequence"/>
</dbReference>
<evidence type="ECO:0000313" key="7">
    <source>
        <dbReference type="EMBL" id="SCP96061.1"/>
    </source>
</evidence>
<dbReference type="InterPro" id="IPR043428">
    <property type="entry name" value="LivM-like"/>
</dbReference>
<evidence type="ECO:0000256" key="2">
    <source>
        <dbReference type="ARBA" id="ARBA00022475"/>
    </source>
</evidence>
<accession>A0A1D3TQZ2</accession>
<keyword evidence="4 6" id="KW-1133">Transmembrane helix</keyword>
<proteinExistence type="predicted"/>
<reference evidence="7 8" key="1">
    <citation type="submission" date="2016-09" db="EMBL/GenBank/DDBJ databases">
        <authorList>
            <person name="Capua I."/>
            <person name="De Benedictis P."/>
            <person name="Joannis T."/>
            <person name="Lombin L.H."/>
            <person name="Cattoli G."/>
        </authorList>
    </citation>
    <scope>NUCLEOTIDE SEQUENCE [LARGE SCALE GENOMIC DNA]</scope>
    <source>
        <strain evidence="7 8">GluBS11</strain>
    </source>
</reference>
<feature type="transmembrane region" description="Helical" evidence="6">
    <location>
        <begin position="75"/>
        <end position="96"/>
    </location>
</feature>
<keyword evidence="3 6" id="KW-0812">Transmembrane</keyword>
<feature type="transmembrane region" description="Helical" evidence="6">
    <location>
        <begin position="221"/>
        <end position="239"/>
    </location>
</feature>
<keyword evidence="5 6" id="KW-0472">Membrane</keyword>
<keyword evidence="8" id="KW-1185">Reference proteome</keyword>
<feature type="transmembrane region" description="Helical" evidence="6">
    <location>
        <begin position="103"/>
        <end position="129"/>
    </location>
</feature>
<dbReference type="AlphaFoldDB" id="A0A1D3TQZ2"/>
<evidence type="ECO:0000256" key="4">
    <source>
        <dbReference type="ARBA" id="ARBA00022989"/>
    </source>
</evidence>
<gene>
    <name evidence="7" type="ORF">SAMN05421730_1003152</name>
</gene>
<dbReference type="OrthoDB" id="9789927at2"/>
<evidence type="ECO:0000256" key="1">
    <source>
        <dbReference type="ARBA" id="ARBA00004651"/>
    </source>
</evidence>
<organism evidence="7 8">
    <name type="scientific">Anaerobium acetethylicum</name>
    <dbReference type="NCBI Taxonomy" id="1619234"/>
    <lineage>
        <taxon>Bacteria</taxon>
        <taxon>Bacillati</taxon>
        <taxon>Bacillota</taxon>
        <taxon>Clostridia</taxon>
        <taxon>Lachnospirales</taxon>
        <taxon>Lachnospiraceae</taxon>
        <taxon>Anaerobium</taxon>
    </lineage>
</organism>
<sequence>MGRKNTSNKYTLLNKANLIRLIGIILAYVCIYTVVSQDLLLRQYRSILVLTAVNIILAVSLNLVTGFLGELSLGHAGFMMVGAYASAIFTNAVLASNPDMSPVLLVVAAVLIGGTCAAISGVIIGIPVLRLQGDYLAIVTLAFGEIIRSVCENLKITNGAGGLSGIEKLTNYKHFTFAFVLMILSILVISNLIKSKHGRAILSVRDNHIAAQSMGIPLSRFKLLAFVLGAFFAGIAGVIHAHNQGSIFPMEAGYNRSIDILVIVVLGGMGSIKGSIIAAVILTILPELLRDAADFRQLLYAVVLIVLMIANSSEKFVLFKNRLLSRLPKFKKLQKKGE</sequence>
<keyword evidence="2" id="KW-1003">Cell membrane</keyword>
<dbReference type="InterPro" id="IPR001851">
    <property type="entry name" value="ABC_transp_permease"/>
</dbReference>
<dbReference type="GO" id="GO:0005886">
    <property type="term" value="C:plasma membrane"/>
    <property type="evidence" value="ECO:0007669"/>
    <property type="project" value="UniProtKB-SubCell"/>
</dbReference>
<dbReference type="PANTHER" id="PTHR30482:SF10">
    <property type="entry name" value="HIGH-AFFINITY BRANCHED-CHAIN AMINO ACID TRANSPORT PROTEIN BRAE"/>
    <property type="match status" value="1"/>
</dbReference>
<dbReference type="PANTHER" id="PTHR30482">
    <property type="entry name" value="HIGH-AFFINITY BRANCHED-CHAIN AMINO ACID TRANSPORT SYSTEM PERMEASE"/>
    <property type="match status" value="1"/>
</dbReference>
<feature type="transmembrane region" description="Helical" evidence="6">
    <location>
        <begin position="297"/>
        <end position="319"/>
    </location>
</feature>
<evidence type="ECO:0000256" key="3">
    <source>
        <dbReference type="ARBA" id="ARBA00022692"/>
    </source>
</evidence>
<dbReference type="STRING" id="1619234.SAMN05421730_1003152"/>
<comment type="subcellular location">
    <subcellularLocation>
        <location evidence="1">Cell membrane</location>
        <topology evidence="1">Multi-pass membrane protein</topology>
    </subcellularLocation>
</comment>
<dbReference type="GO" id="GO:0015658">
    <property type="term" value="F:branched-chain amino acid transmembrane transporter activity"/>
    <property type="evidence" value="ECO:0007669"/>
    <property type="project" value="InterPro"/>
</dbReference>
<feature type="transmembrane region" description="Helical" evidence="6">
    <location>
        <begin position="260"/>
        <end position="285"/>
    </location>
</feature>
<feature type="transmembrane region" description="Helical" evidence="6">
    <location>
        <begin position="175"/>
        <end position="193"/>
    </location>
</feature>
<protein>
    <submittedName>
        <fullName evidence="7">Branched-chain amino acid transport system permease protein</fullName>
    </submittedName>
</protein>
<dbReference type="Pfam" id="PF02653">
    <property type="entry name" value="BPD_transp_2"/>
    <property type="match status" value="1"/>
</dbReference>
<feature type="transmembrane region" description="Helical" evidence="6">
    <location>
        <begin position="47"/>
        <end position="69"/>
    </location>
</feature>
<dbReference type="RefSeq" id="WP_091230908.1">
    <property type="nucleotide sequence ID" value="NZ_FMKA01000003.1"/>
</dbReference>
<dbReference type="EMBL" id="FMKA01000003">
    <property type="protein sequence ID" value="SCP96061.1"/>
    <property type="molecule type" value="Genomic_DNA"/>
</dbReference>
<dbReference type="CDD" id="cd06581">
    <property type="entry name" value="TM_PBP1_LivM_like"/>
    <property type="match status" value="1"/>
</dbReference>
<name>A0A1D3TQZ2_9FIRM</name>